<feature type="non-terminal residue" evidence="1">
    <location>
        <position position="149"/>
    </location>
</feature>
<accession>A0ABN9TV08</accession>
<feature type="non-terminal residue" evidence="1">
    <location>
        <position position="1"/>
    </location>
</feature>
<organism evidence="1 2">
    <name type="scientific">Prorocentrum cordatum</name>
    <dbReference type="NCBI Taxonomy" id="2364126"/>
    <lineage>
        <taxon>Eukaryota</taxon>
        <taxon>Sar</taxon>
        <taxon>Alveolata</taxon>
        <taxon>Dinophyceae</taxon>
        <taxon>Prorocentrales</taxon>
        <taxon>Prorocentraceae</taxon>
        <taxon>Prorocentrum</taxon>
    </lineage>
</organism>
<comment type="caution">
    <text evidence="1">The sequence shown here is derived from an EMBL/GenBank/DDBJ whole genome shotgun (WGS) entry which is preliminary data.</text>
</comment>
<evidence type="ECO:0000313" key="1">
    <source>
        <dbReference type="EMBL" id="CAK0849890.1"/>
    </source>
</evidence>
<name>A0ABN9TV08_9DINO</name>
<proteinExistence type="predicted"/>
<sequence length="149" mass="17527">RPKILEDFVVFGDQQLGISQGQGRHLVISCMKSEELDEHQHIMASMAQEVSDHLRRMDRRYLNWSTTEAHWVLPGHFKEHCTFYFDLESGDDGIIKYWDFVEEADMMESRSLINSNCFKAVHQNYMGSSSVIDAMRARRWESIYCDKNE</sequence>
<dbReference type="Proteomes" id="UP001189429">
    <property type="component" value="Unassembled WGS sequence"/>
</dbReference>
<keyword evidence="2" id="KW-1185">Reference proteome</keyword>
<dbReference type="EMBL" id="CAUYUJ010015103">
    <property type="protein sequence ID" value="CAK0849890.1"/>
    <property type="molecule type" value="Genomic_DNA"/>
</dbReference>
<gene>
    <name evidence="1" type="ORF">PCOR1329_LOCUS42471</name>
</gene>
<reference evidence="1" key="1">
    <citation type="submission" date="2023-10" db="EMBL/GenBank/DDBJ databases">
        <authorList>
            <person name="Chen Y."/>
            <person name="Shah S."/>
            <person name="Dougan E. K."/>
            <person name="Thang M."/>
            <person name="Chan C."/>
        </authorList>
    </citation>
    <scope>NUCLEOTIDE SEQUENCE [LARGE SCALE GENOMIC DNA]</scope>
</reference>
<evidence type="ECO:0000313" key="2">
    <source>
        <dbReference type="Proteomes" id="UP001189429"/>
    </source>
</evidence>
<protein>
    <submittedName>
        <fullName evidence="1">Uncharacterized protein</fullName>
    </submittedName>
</protein>